<name>A0A370WSW0_9GAMM</name>
<sequence>MGGAVLPAPAALVARPAQAPASAAMVELLSGDIDFCSEIGVMKMACDLLLEYSAPTDPATGVRRMRNPLMLIQSTRLRNGLLDLWVRHQATIWNAERMQEFQSKVVQAIGSALRDSRDDGERVVIGRILGALRGALGDHQVDTALLDTRSTA</sequence>
<dbReference type="AlphaFoldDB" id="A0A370WSW0"/>
<protein>
    <submittedName>
        <fullName evidence="1">Uncharacterized protein</fullName>
    </submittedName>
</protein>
<comment type="caution">
    <text evidence="1">The sequence shown here is derived from an EMBL/GenBank/DDBJ whole genome shotgun (WGS) entry which is preliminary data.</text>
</comment>
<evidence type="ECO:0000313" key="2">
    <source>
        <dbReference type="Proteomes" id="UP000254258"/>
    </source>
</evidence>
<evidence type="ECO:0000313" key="1">
    <source>
        <dbReference type="EMBL" id="RDS79161.1"/>
    </source>
</evidence>
<dbReference type="Proteomes" id="UP000254258">
    <property type="component" value="Unassembled WGS sequence"/>
</dbReference>
<organism evidence="1 2">
    <name type="scientific">Dyella monticola</name>
    <dbReference type="NCBI Taxonomy" id="1927958"/>
    <lineage>
        <taxon>Bacteria</taxon>
        <taxon>Pseudomonadati</taxon>
        <taxon>Pseudomonadota</taxon>
        <taxon>Gammaproteobacteria</taxon>
        <taxon>Lysobacterales</taxon>
        <taxon>Rhodanobacteraceae</taxon>
        <taxon>Dyella</taxon>
    </lineage>
</organism>
<accession>A0A370WSW0</accession>
<gene>
    <name evidence="1" type="ORF">DWU98_19345</name>
</gene>
<keyword evidence="2" id="KW-1185">Reference proteome</keyword>
<dbReference type="EMBL" id="QRBE01000016">
    <property type="protein sequence ID" value="RDS79161.1"/>
    <property type="molecule type" value="Genomic_DNA"/>
</dbReference>
<reference evidence="1 2" key="1">
    <citation type="submission" date="2018-07" db="EMBL/GenBank/DDBJ databases">
        <title>Dyella monticola sp. nov. and Dyella psychrodurans sp. nov. isolated from monsoon evergreen broad-leaved forest soil of Dinghu Mountain, China.</title>
        <authorList>
            <person name="Gao Z."/>
            <person name="Qiu L."/>
        </authorList>
    </citation>
    <scope>NUCLEOTIDE SEQUENCE [LARGE SCALE GENOMIC DNA]</scope>
    <source>
        <strain evidence="1 2">4G-K06</strain>
    </source>
</reference>
<proteinExistence type="predicted"/>